<keyword evidence="5" id="KW-0611">Plant defense</keyword>
<name>A0ABC9DS62_9POAL</name>
<evidence type="ECO:0000313" key="12">
    <source>
        <dbReference type="EMBL" id="CAL5044594.1"/>
    </source>
</evidence>
<dbReference type="PANTHER" id="PTHR23155:SF947">
    <property type="entry name" value="DISEASE RESISTANCE PROTEIN RPP13"/>
    <property type="match status" value="1"/>
</dbReference>
<dbReference type="InterPro" id="IPR002182">
    <property type="entry name" value="NB-ARC"/>
</dbReference>
<feature type="region of interest" description="Disordered" evidence="7">
    <location>
        <begin position="645"/>
        <end position="691"/>
    </location>
</feature>
<dbReference type="GO" id="GO:0002758">
    <property type="term" value="P:innate immune response-activating signaling pathway"/>
    <property type="evidence" value="ECO:0007669"/>
    <property type="project" value="UniProtKB-ARBA"/>
</dbReference>
<evidence type="ECO:0000256" key="2">
    <source>
        <dbReference type="ARBA" id="ARBA00022614"/>
    </source>
</evidence>
<evidence type="ECO:0000256" key="5">
    <source>
        <dbReference type="ARBA" id="ARBA00022821"/>
    </source>
</evidence>
<evidence type="ECO:0000256" key="3">
    <source>
        <dbReference type="ARBA" id="ARBA00022737"/>
    </source>
</evidence>
<dbReference type="SUPFAM" id="SSF52540">
    <property type="entry name" value="P-loop containing nucleoside triphosphate hydrolases"/>
    <property type="match status" value="1"/>
</dbReference>
<feature type="domain" description="NB-ARC" evidence="8">
    <location>
        <begin position="225"/>
        <end position="398"/>
    </location>
</feature>
<feature type="region of interest" description="Disordered" evidence="7">
    <location>
        <begin position="324"/>
        <end position="350"/>
    </location>
</feature>
<keyword evidence="2" id="KW-0433">Leucine-rich repeat</keyword>
<dbReference type="InterPro" id="IPR032675">
    <property type="entry name" value="LRR_dom_sf"/>
</dbReference>
<evidence type="ECO:0000256" key="4">
    <source>
        <dbReference type="ARBA" id="ARBA00022741"/>
    </source>
</evidence>
<feature type="domain" description="Disease resistance N-terminal" evidence="9">
    <location>
        <begin position="9"/>
        <end position="87"/>
    </location>
</feature>
<dbReference type="FunFam" id="1.10.10.10:FF:000322">
    <property type="entry name" value="Probable disease resistance protein At1g63360"/>
    <property type="match status" value="1"/>
</dbReference>
<dbReference type="InterPro" id="IPR055414">
    <property type="entry name" value="LRR_R13L4/SHOC2-like"/>
</dbReference>
<dbReference type="InterPro" id="IPR038005">
    <property type="entry name" value="RX-like_CC"/>
</dbReference>
<accession>A0ABC9DS62</accession>
<dbReference type="InterPro" id="IPR058922">
    <property type="entry name" value="WHD_DRP"/>
</dbReference>
<keyword evidence="6" id="KW-0175">Coiled coil</keyword>
<evidence type="ECO:0000256" key="1">
    <source>
        <dbReference type="ARBA" id="ARBA00008894"/>
    </source>
</evidence>
<protein>
    <submittedName>
        <fullName evidence="12">Uncharacterized protein</fullName>
    </submittedName>
</protein>
<organism evidence="12 13">
    <name type="scientific">Urochloa decumbens</name>
    <dbReference type="NCBI Taxonomy" id="240449"/>
    <lineage>
        <taxon>Eukaryota</taxon>
        <taxon>Viridiplantae</taxon>
        <taxon>Streptophyta</taxon>
        <taxon>Embryophyta</taxon>
        <taxon>Tracheophyta</taxon>
        <taxon>Spermatophyta</taxon>
        <taxon>Magnoliopsida</taxon>
        <taxon>Liliopsida</taxon>
        <taxon>Poales</taxon>
        <taxon>Poaceae</taxon>
        <taxon>PACMAD clade</taxon>
        <taxon>Panicoideae</taxon>
        <taxon>Panicodae</taxon>
        <taxon>Paniceae</taxon>
        <taxon>Melinidinae</taxon>
        <taxon>Urochloa</taxon>
    </lineage>
</organism>
<dbReference type="Pfam" id="PF18052">
    <property type="entry name" value="Rx_N"/>
    <property type="match status" value="1"/>
</dbReference>
<dbReference type="Gene3D" id="3.40.50.300">
    <property type="entry name" value="P-loop containing nucleotide triphosphate hydrolases"/>
    <property type="match status" value="1"/>
</dbReference>
<dbReference type="GO" id="GO:0009626">
    <property type="term" value="P:plant-type hypersensitive response"/>
    <property type="evidence" value="ECO:0007669"/>
    <property type="project" value="UniProtKB-ARBA"/>
</dbReference>
<dbReference type="InterPro" id="IPR044974">
    <property type="entry name" value="Disease_R_plants"/>
</dbReference>
<evidence type="ECO:0000313" key="13">
    <source>
        <dbReference type="Proteomes" id="UP001497457"/>
    </source>
</evidence>
<dbReference type="GO" id="GO:0042742">
    <property type="term" value="P:defense response to bacterium"/>
    <property type="evidence" value="ECO:0007669"/>
    <property type="project" value="UniProtKB-ARBA"/>
</dbReference>
<evidence type="ECO:0000259" key="8">
    <source>
        <dbReference type="Pfam" id="PF00931"/>
    </source>
</evidence>
<feature type="compositionally biased region" description="Polar residues" evidence="7">
    <location>
        <begin position="335"/>
        <end position="344"/>
    </location>
</feature>
<feature type="region of interest" description="Disordered" evidence="7">
    <location>
        <begin position="292"/>
        <end position="312"/>
    </location>
</feature>
<dbReference type="InterPro" id="IPR036388">
    <property type="entry name" value="WH-like_DNA-bd_sf"/>
</dbReference>
<dbReference type="InterPro" id="IPR027417">
    <property type="entry name" value="P-loop_NTPase"/>
</dbReference>
<feature type="domain" description="Disease resistance protein winged helix" evidence="10">
    <location>
        <begin position="541"/>
        <end position="612"/>
    </location>
</feature>
<dbReference type="GO" id="GO:0000166">
    <property type="term" value="F:nucleotide binding"/>
    <property type="evidence" value="ECO:0007669"/>
    <property type="project" value="UniProtKB-KW"/>
</dbReference>
<dbReference type="Gene3D" id="1.20.5.4130">
    <property type="match status" value="1"/>
</dbReference>
<comment type="similarity">
    <text evidence="1">Belongs to the disease resistance NB-LRR family.</text>
</comment>
<keyword evidence="3" id="KW-0677">Repeat</keyword>
<dbReference type="Pfam" id="PF00931">
    <property type="entry name" value="NB-ARC"/>
    <property type="match status" value="1"/>
</dbReference>
<evidence type="ECO:0000259" key="9">
    <source>
        <dbReference type="Pfam" id="PF18052"/>
    </source>
</evidence>
<proteinExistence type="inferred from homology"/>
<dbReference type="Proteomes" id="UP001497457">
    <property type="component" value="Chromosome 34rd"/>
</dbReference>
<dbReference type="AlphaFoldDB" id="A0ABC9DS62"/>
<dbReference type="Gene3D" id="1.10.10.10">
    <property type="entry name" value="Winged helix-like DNA-binding domain superfamily/Winged helix DNA-binding domain"/>
    <property type="match status" value="1"/>
</dbReference>
<evidence type="ECO:0000256" key="7">
    <source>
        <dbReference type="SAM" id="MobiDB-lite"/>
    </source>
</evidence>
<dbReference type="CDD" id="cd14798">
    <property type="entry name" value="RX-CC_like"/>
    <property type="match status" value="1"/>
</dbReference>
<keyword evidence="4" id="KW-0547">Nucleotide-binding</keyword>
<gene>
    <name evidence="12" type="ORF">URODEC1_LOCUS88378</name>
</gene>
<dbReference type="InterPro" id="IPR041118">
    <property type="entry name" value="Rx_N"/>
</dbReference>
<dbReference type="Pfam" id="PF23559">
    <property type="entry name" value="WHD_DRP"/>
    <property type="match status" value="1"/>
</dbReference>
<dbReference type="SUPFAM" id="SSF52058">
    <property type="entry name" value="L domain-like"/>
    <property type="match status" value="1"/>
</dbReference>
<evidence type="ECO:0000259" key="11">
    <source>
        <dbReference type="Pfam" id="PF23598"/>
    </source>
</evidence>
<dbReference type="Gene3D" id="3.80.10.10">
    <property type="entry name" value="Ribonuclease Inhibitor"/>
    <property type="match status" value="2"/>
</dbReference>
<evidence type="ECO:0000259" key="10">
    <source>
        <dbReference type="Pfam" id="PF23559"/>
    </source>
</evidence>
<dbReference type="PANTHER" id="PTHR23155">
    <property type="entry name" value="DISEASE RESISTANCE PROTEIN RP"/>
    <property type="match status" value="1"/>
</dbReference>
<evidence type="ECO:0000256" key="6">
    <source>
        <dbReference type="ARBA" id="ARBA00023054"/>
    </source>
</evidence>
<feature type="compositionally biased region" description="Polar residues" evidence="7">
    <location>
        <begin position="645"/>
        <end position="655"/>
    </location>
</feature>
<dbReference type="Pfam" id="PF23598">
    <property type="entry name" value="LRR_14"/>
    <property type="match status" value="1"/>
</dbReference>
<keyword evidence="13" id="KW-1185">Reference proteome</keyword>
<reference evidence="12 13" key="2">
    <citation type="submission" date="2024-10" db="EMBL/GenBank/DDBJ databases">
        <authorList>
            <person name="Ryan C."/>
        </authorList>
    </citation>
    <scope>NUCLEOTIDE SEQUENCE [LARGE SCALE GENOMIC DNA]</scope>
</reference>
<sequence length="1088" mass="123978">MDVVTGATSTLIPKLTALLQDEYNLQKKVKKDVEYTQKELIFMRAALCKVAEVPPERLDHQVKAWASNVKELSYDMEDAVDTYKVRVMVGGGYVDMGNTFIKSVVEMLDIKKGSARHQLASVIEELMGLTMQLAELRDRYKLDDPGSAEMVQPTTLTQTIPVSRNYPLWTWWHQGANIISSQITDLRGWVHQSRFFKSFHKIGSQLEAIPPPSHSEQTSSLNDDAKEITALLTNKNESMYVCYISGAAGVGKTTFAAELYREVACHFHRRATVRVSQNTNFEDITERIDKQFKQTSSSDDDEPQISNSADVTSKKNNCNRLLKAGVNHNRKDVNGGSNSGSTTDESPDQKNLSEKQRYLLLIDDLWYAETLLDVLLSSQEKYEATTLRVIVTTRFPIVDTPYRKNKFDVYNREQIENGKDILKSKKAIKVYSREQYIENSKDIFKSAWSESSFVSDDRMRDDIPPRLWEMCGENQPFAVAMLAGHVAFNGDMSADGWEQVCSKLVPDSSRKLTADGVRTILSHCYNDMPSEMKTCCLYLSMYPMGVQISRKHLTRRWIAEGFVTRKQGKSEEDVAEEYFDHLIKRKFIQPVERSINWKVKNCQVYDLVHEFVVSKAREENFVTVVGGYWSMAPLSGRVRRLSLTLLPSQEGQPDTNDTDSLKEKEGQPGSLKTKRKKEKGQPDTDGSGQEITMGMDLSHVRSLTLCGSMKGGPLELLKKSPIVQVLDLVDCKNLEKRTMKLIYGMLLLKYLNLRRTNIKELHKDIGKLKHLETLDVRETEVSQLPVEVCQLERLVGIFGGDKIKRKALKLAKKMKLKNMKSLRVLSGIEINYESESAVEDLKHLTNLRKLAIYKLVVTEAKIKELQSSIQYLRCLQILIIEEGSSSFDNGQSFIPKYLTALELSAGWFVNLQDEIALQRKHILLGKIKDLSTLTKLRLPMTVLCQGTTEVLKNLGTLSTLSSLSFYERHKKNPEGQAYEFTNGVISAVQEDTEIIIKDGFENLKLLRFFAPWVPQLSFVDKALPKLERLELRFCNFDGIYGIENLESLQEVYLRVHEEADQFTKDIVKNIADTYNKNDRRVRILCDAY</sequence>
<reference evidence="13" key="1">
    <citation type="submission" date="2024-06" db="EMBL/GenBank/DDBJ databases">
        <authorList>
            <person name="Ryan C."/>
        </authorList>
    </citation>
    <scope>NUCLEOTIDE SEQUENCE [LARGE SCALE GENOMIC DNA]</scope>
</reference>
<feature type="domain" description="Disease resistance R13L4/SHOC-2-like LRR" evidence="11">
    <location>
        <begin position="699"/>
        <end position="1060"/>
    </location>
</feature>
<dbReference type="EMBL" id="OZ075144">
    <property type="protein sequence ID" value="CAL5044594.1"/>
    <property type="molecule type" value="Genomic_DNA"/>
</dbReference>